<evidence type="ECO:0000256" key="2">
    <source>
        <dbReference type="ARBA" id="ARBA00023136"/>
    </source>
</evidence>
<dbReference type="GO" id="GO:0000139">
    <property type="term" value="C:Golgi membrane"/>
    <property type="evidence" value="ECO:0007669"/>
    <property type="project" value="TreeGrafter"/>
</dbReference>
<evidence type="ECO:0000256" key="5">
    <source>
        <dbReference type="SAM" id="Phobius"/>
    </source>
</evidence>
<comment type="subcellular location">
    <subcellularLocation>
        <location evidence="1">Membrane</location>
    </subcellularLocation>
</comment>
<dbReference type="InterPro" id="IPR009771">
    <property type="entry name" value="RIC1_C"/>
</dbReference>
<feature type="region of interest" description="Disordered" evidence="4">
    <location>
        <begin position="1001"/>
        <end position="1096"/>
    </location>
</feature>
<dbReference type="Pfam" id="PF07064">
    <property type="entry name" value="RIC1"/>
    <property type="match status" value="1"/>
</dbReference>
<keyword evidence="7" id="KW-1185">Reference proteome</keyword>
<protein>
    <recommendedName>
        <fullName evidence="3">Protein RIC1 homolog</fullName>
    </recommendedName>
</protein>
<keyword evidence="5" id="KW-0812">Transmembrane</keyword>
<evidence type="ECO:0000256" key="3">
    <source>
        <dbReference type="ARBA" id="ARBA00029879"/>
    </source>
</evidence>
<dbReference type="Pfam" id="PF25440">
    <property type="entry name" value="Beta-prop_RIC1_2nd"/>
    <property type="match status" value="1"/>
</dbReference>
<name>A0A9J2PLC8_ASCLU</name>
<evidence type="ECO:0000313" key="8">
    <source>
        <dbReference type="WBParaSite" id="ALUE_0001085001-mRNA-1"/>
    </source>
</evidence>
<dbReference type="GO" id="GO:0034066">
    <property type="term" value="C:Ric1-Rgp1 guanyl-nucleotide exchange factor complex"/>
    <property type="evidence" value="ECO:0007669"/>
    <property type="project" value="InterPro"/>
</dbReference>
<evidence type="ECO:0000313" key="7">
    <source>
        <dbReference type="Proteomes" id="UP000036681"/>
    </source>
</evidence>
<dbReference type="GO" id="GO:0042147">
    <property type="term" value="P:retrograde transport, endosome to Golgi"/>
    <property type="evidence" value="ECO:0007669"/>
    <property type="project" value="TreeGrafter"/>
</dbReference>
<dbReference type="PANTHER" id="PTHR22746">
    <property type="entry name" value="RAB6A-GEF COMPLEX PARTNER PROTEIN 1"/>
    <property type="match status" value="1"/>
</dbReference>
<organism evidence="7 8">
    <name type="scientific">Ascaris lumbricoides</name>
    <name type="common">Giant roundworm</name>
    <dbReference type="NCBI Taxonomy" id="6252"/>
    <lineage>
        <taxon>Eukaryota</taxon>
        <taxon>Metazoa</taxon>
        <taxon>Ecdysozoa</taxon>
        <taxon>Nematoda</taxon>
        <taxon>Chromadorea</taxon>
        <taxon>Rhabditida</taxon>
        <taxon>Spirurina</taxon>
        <taxon>Ascaridomorpha</taxon>
        <taxon>Ascaridoidea</taxon>
        <taxon>Ascarididae</taxon>
        <taxon>Ascaris</taxon>
    </lineage>
</organism>
<evidence type="ECO:0000256" key="1">
    <source>
        <dbReference type="ARBA" id="ARBA00004370"/>
    </source>
</evidence>
<sequence length="1535" mass="171037">MKKKYERRNGTYQPKEQKLRELMKACYLSRRPVLIISIRLQDRCENSIRLPGCSSDDDVNSRRIYCVVGNRDRTLYAAVASSVIYICLANPQLVLCMYRRSKADVKEKGEYRLLYWRHDSSAICTTTSKNCLLIYRVEISSDKQCYNLIEPRDEQLRRTSQELFIKEKRPTTSISLSVVARLDSTATCVVPMREELFVCLRDGWMHRILWDGTVEQEFSFHLSEVPFAVDQLQSKPEHIRDRSVHVVDIVYTPLIGGFCVVLSNGKAALLTSPSPRFPPKQLLAVWALQLNDAVCSAANHKFRLIVFGCQNGEIAAYHLDDSNGALTCAYRIGLHIKDGPELLNRVGAVCHVDCFAQGSAFAAVWSALPPSEGSPSAAPIAPVLAIFSPFGAQLWCSLECSTDREVEGTNAYRWVDWGPEGFSLWLAANNGLSILSLSRAISVCNPNMENFESIVLLSSNRVYLSPAKEKERWASAPHNVWNIFSVPNDYLSLNWPLRMAAVDRENARWIAAAGTRGFVHCNTATGKWRLFGNESQERDMLVTGGLAIWRGFVVVACYDIDRDKEELRFYPLDRQLDNQYCSRHDTDSRVLMLSRRGDNLITFDLDARIFIYGLEVKERSRGAHDHVLVERCAEIRVNDLVPHPACVASIQMTSLNHDSAAAKFCDSVDTVLINVSGRLIMLSPVRRETTGSESDDDDDHFQLNQPMLIASYVEHVWHDVIERAITTVHNKPHLTQALWINCGAKGMKVWMPLFLGDGRRSSIGGTIDSNRSFINKRIMLPFDLDICPLVICSRDCLALGVESSPTFPGGASSSTSTAVGTYRSSNPLYNLHRNSEVFLHHLLRQLLKRNLGVYALEIAATCTHLPYFGHVLELLLHSVLEEEATSSEPIPDPLLPRVVAFMQEFPDFLQTVAHCARKTELALWHALFAVTSHPRELFEMCIRDGQLETAASFLIVLQNMESSIASREHAAVLLEEALMKRRWLIARDIVRFLRAIDPADIDSPPRTPPCQKPHQNVVSAVSRRSTLVSPKDTEETDSFVFGSYTPGIITRPRQSHSESTGSGGPVARKDSNAAPAKKASKTHSVDSPPSPNTSVASMHTHLEDILNRHAAHLLEDYSIRDLGAFAAYLEFNVVAWLSEVRNSLARVHDFGLALMRLHAQFKWPYPLVSQTVVDQLTKRIEGMRNSQSCASLASMQSTSTTGSRLSSPQSEKRLSVCAYGPVEFNEGAVITDPLQKGRDSSSASADETLEIPLTAQCAFDDAESVQPASPGSHSYDTVSNSGSDWEGLERICGEAAARGTQESELELKFMLDLMYEAGCVDWTFLLCLLRRDFSFLTKHVTAEFLRRCGESNVDRLRSGAEQLTQWADSSCFGYRTLIFAFERHLHLLSETMTNGKGAVDGSSKRKVVAMNVKTSDSEVHDRPNGVVGAFLPKVVSVDGEKINRNDGIVMSNGDVLGGRRNSDVTANWKGGMAEAITTHNRLQTPAESKLVTRAFTPPKENGNASDEGQFGGNIRPDMEVVSHINVDQREQCVVM</sequence>
<feature type="transmembrane region" description="Helical" evidence="5">
    <location>
        <begin position="75"/>
        <end position="95"/>
    </location>
</feature>
<dbReference type="PANTHER" id="PTHR22746:SF10">
    <property type="entry name" value="GUANINE NUCLEOTIDE EXCHANGE FACTOR SUBUNIT RIC1"/>
    <property type="match status" value="1"/>
</dbReference>
<keyword evidence="5" id="KW-1133">Transmembrane helix</keyword>
<feature type="compositionally biased region" description="Polar residues" evidence="4">
    <location>
        <begin position="1013"/>
        <end position="1028"/>
    </location>
</feature>
<reference evidence="8" key="1">
    <citation type="submission" date="2023-03" db="UniProtKB">
        <authorList>
            <consortium name="WormBaseParasite"/>
        </authorList>
    </citation>
    <scope>IDENTIFICATION</scope>
</reference>
<dbReference type="WBParaSite" id="ALUE_0001085001-mRNA-1">
    <property type="protein sequence ID" value="ALUE_0001085001-mRNA-1"/>
    <property type="gene ID" value="ALUE_0001085001"/>
</dbReference>
<evidence type="ECO:0000256" key="4">
    <source>
        <dbReference type="SAM" id="MobiDB-lite"/>
    </source>
</evidence>
<evidence type="ECO:0000259" key="6">
    <source>
        <dbReference type="Pfam" id="PF07064"/>
    </source>
</evidence>
<proteinExistence type="predicted"/>
<feature type="region of interest" description="Disordered" evidence="4">
    <location>
        <begin position="1187"/>
        <end position="1208"/>
    </location>
</feature>
<dbReference type="Proteomes" id="UP000036681">
    <property type="component" value="Unplaced"/>
</dbReference>
<feature type="domain" description="RIC1 C-terminal alpha solenoid region" evidence="6">
    <location>
        <begin position="840"/>
        <end position="1000"/>
    </location>
</feature>
<dbReference type="GO" id="GO:0005829">
    <property type="term" value="C:cytosol"/>
    <property type="evidence" value="ECO:0007669"/>
    <property type="project" value="TreeGrafter"/>
</dbReference>
<keyword evidence="2 5" id="KW-0472">Membrane</keyword>
<dbReference type="GO" id="GO:0006886">
    <property type="term" value="P:intracellular protein transport"/>
    <property type="evidence" value="ECO:0007669"/>
    <property type="project" value="InterPro"/>
</dbReference>
<feature type="region of interest" description="Disordered" evidence="4">
    <location>
        <begin position="1496"/>
        <end position="1515"/>
    </location>
</feature>
<accession>A0A9J2PLC8</accession>
<dbReference type="InterPro" id="IPR040096">
    <property type="entry name" value="Ric1"/>
</dbReference>